<dbReference type="GO" id="GO:0004563">
    <property type="term" value="F:beta-N-acetylhexosaminidase activity"/>
    <property type="evidence" value="ECO:0007669"/>
    <property type="project" value="UniProtKB-EC"/>
</dbReference>
<evidence type="ECO:0000256" key="4">
    <source>
        <dbReference type="ARBA" id="ARBA00022801"/>
    </source>
</evidence>
<dbReference type="InterPro" id="IPR036962">
    <property type="entry name" value="Glyco_hydro_3_N_sf"/>
</dbReference>
<dbReference type="InterPro" id="IPR017853">
    <property type="entry name" value="GH"/>
</dbReference>
<dbReference type="PROSITE" id="PS00775">
    <property type="entry name" value="GLYCOSYL_HYDROL_F3"/>
    <property type="match status" value="1"/>
</dbReference>
<dbReference type="AlphaFoldDB" id="A0A1W6N4M3"/>
<dbReference type="RefSeq" id="WP_085784189.1">
    <property type="nucleotide sequence ID" value="NZ_CP008743.1"/>
</dbReference>
<dbReference type="PANTHER" id="PTHR30480">
    <property type="entry name" value="BETA-HEXOSAMINIDASE-RELATED"/>
    <property type="match status" value="1"/>
</dbReference>
<reference evidence="7 8" key="1">
    <citation type="submission" date="2014-06" db="EMBL/GenBank/DDBJ databases">
        <title>The genome of the endonuclear symbiont Nucleicultrix amoebiphila.</title>
        <authorList>
            <person name="Schulz F."/>
            <person name="Horn M."/>
        </authorList>
    </citation>
    <scope>NUCLEOTIDE SEQUENCE [LARGE SCALE GENOMIC DNA]</scope>
    <source>
        <strain evidence="7 8">FS5</strain>
    </source>
</reference>
<keyword evidence="8" id="KW-1185">Reference proteome</keyword>
<dbReference type="EC" id="3.2.1.52" evidence="3"/>
<proteinExistence type="inferred from homology"/>
<dbReference type="InterPro" id="IPR001764">
    <property type="entry name" value="Glyco_hydro_3_N"/>
</dbReference>
<evidence type="ECO:0000256" key="1">
    <source>
        <dbReference type="ARBA" id="ARBA00001231"/>
    </source>
</evidence>
<dbReference type="PANTHER" id="PTHR30480:SF13">
    <property type="entry name" value="BETA-HEXOSAMINIDASE"/>
    <property type="match status" value="1"/>
</dbReference>
<sequence>MSLQSKLGQLFICGFKGLDPRDPALKPLFENIEEGLIGGLIFFGYNIQEKNQLQDLIGTIKALKAPFPLFLSVDQEGGRVQRLSSKNGFQDGLSAFAVAEKFSPEEAYQYYQEQAAVLQEVGLNLTFAPVVDVHSDQSPVIGAYGRSFGTEPETVVVYGRSFIKAHQDKGILTCLKHFPGHGLALADSHAGLVDITETWQERELEPYKALIQENLTDFVMTGHLWHRKWHKDLPAAFQREKITALLKQELKFKGLVITDDLAMGAIQQNYTINDALILSLTSGHDLLLYSFNQAASPEAKTLVESHDSRRYLNNLVLEAVQSGRLSEEQINSSYDRILETKKKISV</sequence>
<dbReference type="KEGG" id="naf:GQ61_04725"/>
<gene>
    <name evidence="7" type="ORF">GQ61_04725</name>
</gene>
<dbReference type="GO" id="GO:0005975">
    <property type="term" value="P:carbohydrate metabolic process"/>
    <property type="evidence" value="ECO:0007669"/>
    <property type="project" value="InterPro"/>
</dbReference>
<evidence type="ECO:0000313" key="8">
    <source>
        <dbReference type="Proteomes" id="UP000237351"/>
    </source>
</evidence>
<protein>
    <recommendedName>
        <fullName evidence="3">beta-N-acetylhexosaminidase</fullName>
        <ecNumber evidence="3">3.2.1.52</ecNumber>
    </recommendedName>
</protein>
<dbReference type="EMBL" id="CP008743">
    <property type="protein sequence ID" value="ARN84718.1"/>
    <property type="molecule type" value="Genomic_DNA"/>
</dbReference>
<accession>A0A1W6N4M3</accession>
<dbReference type="SUPFAM" id="SSF51445">
    <property type="entry name" value="(Trans)glycosidases"/>
    <property type="match status" value="1"/>
</dbReference>
<dbReference type="STRING" id="1414854.GQ61_04725"/>
<keyword evidence="4" id="KW-0378">Hydrolase</keyword>
<dbReference type="OrthoDB" id="9786661at2"/>
<dbReference type="Proteomes" id="UP000237351">
    <property type="component" value="Chromosome"/>
</dbReference>
<evidence type="ECO:0000259" key="6">
    <source>
        <dbReference type="Pfam" id="PF00933"/>
    </source>
</evidence>
<comment type="similarity">
    <text evidence="2">Belongs to the glycosyl hydrolase 3 family.</text>
</comment>
<feature type="domain" description="Glycoside hydrolase family 3 N-terminal" evidence="6">
    <location>
        <begin position="3"/>
        <end position="339"/>
    </location>
</feature>
<dbReference type="Gene3D" id="3.20.20.300">
    <property type="entry name" value="Glycoside hydrolase, family 3, N-terminal domain"/>
    <property type="match status" value="1"/>
</dbReference>
<dbReference type="InterPro" id="IPR019800">
    <property type="entry name" value="Glyco_hydro_3_AS"/>
</dbReference>
<dbReference type="GO" id="GO:0009254">
    <property type="term" value="P:peptidoglycan turnover"/>
    <property type="evidence" value="ECO:0007669"/>
    <property type="project" value="TreeGrafter"/>
</dbReference>
<dbReference type="Pfam" id="PF00933">
    <property type="entry name" value="Glyco_hydro_3"/>
    <property type="match status" value="1"/>
</dbReference>
<evidence type="ECO:0000256" key="2">
    <source>
        <dbReference type="ARBA" id="ARBA00005336"/>
    </source>
</evidence>
<evidence type="ECO:0000256" key="5">
    <source>
        <dbReference type="ARBA" id="ARBA00023295"/>
    </source>
</evidence>
<keyword evidence="5" id="KW-0326">Glycosidase</keyword>
<name>A0A1W6N4M3_9PROT</name>
<evidence type="ECO:0000256" key="3">
    <source>
        <dbReference type="ARBA" id="ARBA00012663"/>
    </source>
</evidence>
<evidence type="ECO:0000313" key="7">
    <source>
        <dbReference type="EMBL" id="ARN84718.1"/>
    </source>
</evidence>
<comment type="catalytic activity">
    <reaction evidence="1">
        <text>Hydrolysis of terminal non-reducing N-acetyl-D-hexosamine residues in N-acetyl-beta-D-hexosaminides.</text>
        <dbReference type="EC" id="3.2.1.52"/>
    </reaction>
</comment>
<dbReference type="InterPro" id="IPR050226">
    <property type="entry name" value="NagZ_Beta-hexosaminidase"/>
</dbReference>
<organism evidence="7 8">
    <name type="scientific">Candidatus Nucleicultrix amoebiphila FS5</name>
    <dbReference type="NCBI Taxonomy" id="1414854"/>
    <lineage>
        <taxon>Bacteria</taxon>
        <taxon>Pseudomonadati</taxon>
        <taxon>Pseudomonadota</taxon>
        <taxon>Alphaproteobacteria</taxon>
        <taxon>Holosporales</taxon>
        <taxon>Candidatus Nucleicultricaceae</taxon>
        <taxon>Candidatus Nucleicultrix</taxon>
    </lineage>
</organism>